<sequence length="174" mass="19104">MTLETERKRRVEAIENRLKRRLEVAEPGPELSRVSPSNTKAPTKVRAKARKFPGIGQSLSGEVAEESDAANVDDVDISDEAASDFGEEYDTNDDDDNVSDEYEDEDDSDDDKIRTTRSGQGVYNLRAQALKRKHAVDNSASDSSDAGPSLRARQRTTRSYKESASTDSGSSGEE</sequence>
<gene>
    <name evidence="2" type="ORF">COEREDRAFT_14420</name>
</gene>
<dbReference type="AlphaFoldDB" id="A0A2G5BF04"/>
<dbReference type="OrthoDB" id="5580315at2759"/>
<evidence type="ECO:0000313" key="3">
    <source>
        <dbReference type="Proteomes" id="UP000242474"/>
    </source>
</evidence>
<dbReference type="EMBL" id="KZ303493">
    <property type="protein sequence ID" value="PIA17598.1"/>
    <property type="molecule type" value="Genomic_DNA"/>
</dbReference>
<accession>A0A2G5BF04</accession>
<feature type="region of interest" description="Disordered" evidence="1">
    <location>
        <begin position="25"/>
        <end position="174"/>
    </location>
</feature>
<evidence type="ECO:0000256" key="1">
    <source>
        <dbReference type="SAM" id="MobiDB-lite"/>
    </source>
</evidence>
<reference evidence="2 3" key="1">
    <citation type="journal article" date="2015" name="Genome Biol. Evol.">
        <title>Phylogenomic analyses indicate that early fungi evolved digesting cell walls of algal ancestors of land plants.</title>
        <authorList>
            <person name="Chang Y."/>
            <person name="Wang S."/>
            <person name="Sekimoto S."/>
            <person name="Aerts A.L."/>
            <person name="Choi C."/>
            <person name="Clum A."/>
            <person name="LaButti K.M."/>
            <person name="Lindquist E.A."/>
            <person name="Yee Ngan C."/>
            <person name="Ohm R.A."/>
            <person name="Salamov A.A."/>
            <person name="Grigoriev I.V."/>
            <person name="Spatafora J.W."/>
            <person name="Berbee M.L."/>
        </authorList>
    </citation>
    <scope>NUCLEOTIDE SEQUENCE [LARGE SCALE GENOMIC DNA]</scope>
    <source>
        <strain evidence="2 3">NRRL 1564</strain>
    </source>
</reference>
<feature type="compositionally biased region" description="Acidic residues" evidence="1">
    <location>
        <begin position="63"/>
        <end position="110"/>
    </location>
</feature>
<dbReference type="Proteomes" id="UP000242474">
    <property type="component" value="Unassembled WGS sequence"/>
</dbReference>
<name>A0A2G5BF04_COERN</name>
<organism evidence="2 3">
    <name type="scientific">Coemansia reversa (strain ATCC 12441 / NRRL 1564)</name>
    <dbReference type="NCBI Taxonomy" id="763665"/>
    <lineage>
        <taxon>Eukaryota</taxon>
        <taxon>Fungi</taxon>
        <taxon>Fungi incertae sedis</taxon>
        <taxon>Zoopagomycota</taxon>
        <taxon>Kickxellomycotina</taxon>
        <taxon>Kickxellomycetes</taxon>
        <taxon>Kickxellales</taxon>
        <taxon>Kickxellaceae</taxon>
        <taxon>Coemansia</taxon>
    </lineage>
</organism>
<feature type="compositionally biased region" description="Polar residues" evidence="1">
    <location>
        <begin position="162"/>
        <end position="174"/>
    </location>
</feature>
<keyword evidence="3" id="KW-1185">Reference proteome</keyword>
<evidence type="ECO:0000313" key="2">
    <source>
        <dbReference type="EMBL" id="PIA17598.1"/>
    </source>
</evidence>
<protein>
    <submittedName>
        <fullName evidence="2">Uncharacterized protein</fullName>
    </submittedName>
</protein>
<proteinExistence type="predicted"/>